<feature type="compositionally biased region" description="Low complexity" evidence="1">
    <location>
        <begin position="108"/>
        <end position="140"/>
    </location>
</feature>
<evidence type="ECO:0000256" key="1">
    <source>
        <dbReference type="SAM" id="MobiDB-lite"/>
    </source>
</evidence>
<protein>
    <recommendedName>
        <fullName evidence="2">Nucleoplasmin-like domain-containing protein</fullName>
    </recommendedName>
</protein>
<comment type="caution">
    <text evidence="3">The sequence shown here is derived from an EMBL/GenBank/DDBJ whole genome shotgun (WGS) entry which is preliminary data.</text>
</comment>
<evidence type="ECO:0000259" key="2">
    <source>
        <dbReference type="Pfam" id="PF17800"/>
    </source>
</evidence>
<dbReference type="AlphaFoldDB" id="A0A813M749"/>
<feature type="domain" description="Nucleoplasmin-like" evidence="2">
    <location>
        <begin position="3"/>
        <end position="92"/>
    </location>
</feature>
<dbReference type="InterPro" id="IPR041232">
    <property type="entry name" value="NPL"/>
</dbReference>
<feature type="non-terminal residue" evidence="3">
    <location>
        <position position="140"/>
    </location>
</feature>
<proteinExistence type="predicted"/>
<reference evidence="3" key="1">
    <citation type="submission" date="2021-02" db="EMBL/GenBank/DDBJ databases">
        <authorList>
            <person name="Dougan E. K."/>
            <person name="Rhodes N."/>
            <person name="Thang M."/>
            <person name="Chan C."/>
        </authorList>
    </citation>
    <scope>NUCLEOTIDE SEQUENCE</scope>
</reference>
<dbReference type="EMBL" id="CAJNNW010037518">
    <property type="protein sequence ID" value="CAE8742594.1"/>
    <property type="molecule type" value="Genomic_DNA"/>
</dbReference>
<evidence type="ECO:0000313" key="4">
    <source>
        <dbReference type="Proteomes" id="UP000626109"/>
    </source>
</evidence>
<name>A0A813M749_POLGL</name>
<dbReference type="Proteomes" id="UP000626109">
    <property type="component" value="Unassembled WGS sequence"/>
</dbReference>
<feature type="region of interest" description="Disordered" evidence="1">
    <location>
        <begin position="95"/>
        <end position="140"/>
    </location>
</feature>
<sequence length="140" mass="14421">MSFWGCVVAGGESKKVETKAGQLLHLSQACLAPDTPAGASAQVLVEQSGQSYAIACLREGGQEFCALDLFVDSSEAKLSVTGKASVHLTGYFEADDMDEDGEEEAPEAKAAAKTSSPKAEAKSSPKASPKAAAPPAEDEE</sequence>
<evidence type="ECO:0000313" key="3">
    <source>
        <dbReference type="EMBL" id="CAE8742594.1"/>
    </source>
</evidence>
<dbReference type="Gene3D" id="2.60.120.340">
    <property type="entry name" value="Nucleoplasmin core domain"/>
    <property type="match status" value="1"/>
</dbReference>
<accession>A0A813M749</accession>
<gene>
    <name evidence="3" type="ORF">PGLA2088_LOCUS51040</name>
</gene>
<dbReference type="Pfam" id="PF17800">
    <property type="entry name" value="NPL"/>
    <property type="match status" value="1"/>
</dbReference>
<organism evidence="3 4">
    <name type="scientific">Polarella glacialis</name>
    <name type="common">Dinoflagellate</name>
    <dbReference type="NCBI Taxonomy" id="89957"/>
    <lineage>
        <taxon>Eukaryota</taxon>
        <taxon>Sar</taxon>
        <taxon>Alveolata</taxon>
        <taxon>Dinophyceae</taxon>
        <taxon>Suessiales</taxon>
        <taxon>Suessiaceae</taxon>
        <taxon>Polarella</taxon>
    </lineage>
</organism>
<feature type="compositionally biased region" description="Acidic residues" evidence="1">
    <location>
        <begin position="95"/>
        <end position="105"/>
    </location>
</feature>